<keyword evidence="2" id="KW-0472">Membrane</keyword>
<name>A0ABV7WKY8_9MICO</name>
<organism evidence="4 5">
    <name type="scientific">Aquipuribacter hungaricus</name>
    <dbReference type="NCBI Taxonomy" id="545624"/>
    <lineage>
        <taxon>Bacteria</taxon>
        <taxon>Bacillati</taxon>
        <taxon>Actinomycetota</taxon>
        <taxon>Actinomycetes</taxon>
        <taxon>Micrococcales</taxon>
        <taxon>Intrasporangiaceae</taxon>
        <taxon>Aquipuribacter</taxon>
    </lineage>
</organism>
<dbReference type="RefSeq" id="WP_340290914.1">
    <property type="nucleotide sequence ID" value="NZ_JBBEOI010000025.1"/>
</dbReference>
<evidence type="ECO:0000313" key="4">
    <source>
        <dbReference type="EMBL" id="MFC3690459.1"/>
    </source>
</evidence>
<gene>
    <name evidence="4" type="ORF">ACFOLH_19085</name>
</gene>
<evidence type="ECO:0000256" key="1">
    <source>
        <dbReference type="SAM" id="MobiDB-lite"/>
    </source>
</evidence>
<feature type="domain" description="DUF8175" evidence="3">
    <location>
        <begin position="59"/>
        <end position="244"/>
    </location>
</feature>
<reference evidence="5" key="1">
    <citation type="journal article" date="2019" name="Int. J. Syst. Evol. Microbiol.">
        <title>The Global Catalogue of Microorganisms (GCM) 10K type strain sequencing project: providing services to taxonomists for standard genome sequencing and annotation.</title>
        <authorList>
            <consortium name="The Broad Institute Genomics Platform"/>
            <consortium name="The Broad Institute Genome Sequencing Center for Infectious Disease"/>
            <person name="Wu L."/>
            <person name="Ma J."/>
        </authorList>
    </citation>
    <scope>NUCLEOTIDE SEQUENCE [LARGE SCALE GENOMIC DNA]</scope>
    <source>
        <strain evidence="5">NCAIM B.02333</strain>
    </source>
</reference>
<dbReference type="InterPro" id="IPR058488">
    <property type="entry name" value="DUF8175"/>
</dbReference>
<proteinExistence type="predicted"/>
<keyword evidence="2" id="KW-1133">Transmembrane helix</keyword>
<evidence type="ECO:0000256" key="2">
    <source>
        <dbReference type="SAM" id="Phobius"/>
    </source>
</evidence>
<accession>A0ABV7WKY8</accession>
<dbReference type="EMBL" id="JBHRWW010000024">
    <property type="protein sequence ID" value="MFC3690459.1"/>
    <property type="molecule type" value="Genomic_DNA"/>
</dbReference>
<dbReference type="Proteomes" id="UP001595685">
    <property type="component" value="Unassembled WGS sequence"/>
</dbReference>
<feature type="transmembrane region" description="Helical" evidence="2">
    <location>
        <begin position="16"/>
        <end position="35"/>
    </location>
</feature>
<evidence type="ECO:0000313" key="5">
    <source>
        <dbReference type="Proteomes" id="UP001595685"/>
    </source>
</evidence>
<sequence>MAEEQVERNPWTRGGFIAAAGVVAVLVILGVVLTITGTRADQPGTALPSTVASTSDDVAAPEPSASSDGADSVCGLDGQTLEGTLAAAPTAEWQYQGTTAYPTSPEFGPGEVTDEGVRSCYQRSPEGAVFAAANAVVQGTDPSTVEAWLDYFIADTSARKDVVTAAGNGDTSGTRAAVQGFRLLAYDGNSATVDVAVRGSTDGEEVNLSMVYDLVWEDGDWKLVVTDPRAPVDVAFLPDLAGYSAWSA</sequence>
<dbReference type="Pfam" id="PF26526">
    <property type="entry name" value="DUF8175"/>
    <property type="match status" value="1"/>
</dbReference>
<comment type="caution">
    <text evidence="4">The sequence shown here is derived from an EMBL/GenBank/DDBJ whole genome shotgun (WGS) entry which is preliminary data.</text>
</comment>
<evidence type="ECO:0000259" key="3">
    <source>
        <dbReference type="Pfam" id="PF26526"/>
    </source>
</evidence>
<keyword evidence="5" id="KW-1185">Reference proteome</keyword>
<feature type="region of interest" description="Disordered" evidence="1">
    <location>
        <begin position="40"/>
        <end position="72"/>
    </location>
</feature>
<feature type="compositionally biased region" description="Polar residues" evidence="1">
    <location>
        <begin position="47"/>
        <end position="56"/>
    </location>
</feature>
<protein>
    <recommendedName>
        <fullName evidence="3">DUF8175 domain-containing protein</fullName>
    </recommendedName>
</protein>
<keyword evidence="2" id="KW-0812">Transmembrane</keyword>